<comment type="caution">
    <text evidence="6">The sequence shown here is derived from an EMBL/GenBank/DDBJ whole genome shotgun (WGS) entry which is preliminary data.</text>
</comment>
<reference evidence="6 7" key="1">
    <citation type="submission" date="2021-07" db="EMBL/GenBank/DDBJ databases">
        <title>The draft genome sequence of Sphingomicrobium sp. B8.</title>
        <authorList>
            <person name="Mu L."/>
        </authorList>
    </citation>
    <scope>NUCLEOTIDE SEQUENCE [LARGE SCALE GENOMIC DNA]</scope>
    <source>
        <strain evidence="6 7">B8</strain>
    </source>
</reference>
<dbReference type="Pfam" id="PF02770">
    <property type="entry name" value="Acyl-CoA_dh_M"/>
    <property type="match status" value="1"/>
</dbReference>
<keyword evidence="1" id="KW-0285">Flavoprotein</keyword>
<dbReference type="PANTHER" id="PTHR43292:SF3">
    <property type="entry name" value="ACYL-COA DEHYDROGENASE FADE29"/>
    <property type="match status" value="1"/>
</dbReference>
<dbReference type="Proteomes" id="UP000698028">
    <property type="component" value="Unassembled WGS sequence"/>
</dbReference>
<name>A0ABS6V4P8_9SPHN</name>
<feature type="domain" description="Acyl-CoA dehydrogenase/oxidase N-terminal" evidence="5">
    <location>
        <begin position="94"/>
        <end position="176"/>
    </location>
</feature>
<dbReference type="PANTHER" id="PTHR43292">
    <property type="entry name" value="ACYL-COA DEHYDROGENASE"/>
    <property type="match status" value="1"/>
</dbReference>
<evidence type="ECO:0000259" key="4">
    <source>
        <dbReference type="Pfam" id="PF02770"/>
    </source>
</evidence>
<feature type="domain" description="Acyl-CoA oxidase/dehydrogenase middle" evidence="4">
    <location>
        <begin position="180"/>
        <end position="273"/>
    </location>
</feature>
<proteinExistence type="predicted"/>
<keyword evidence="2" id="KW-0560">Oxidoreductase</keyword>
<evidence type="ECO:0000259" key="5">
    <source>
        <dbReference type="Pfam" id="PF02771"/>
    </source>
</evidence>
<evidence type="ECO:0000256" key="1">
    <source>
        <dbReference type="ARBA" id="ARBA00022630"/>
    </source>
</evidence>
<accession>A0ABS6V4P8</accession>
<dbReference type="InterPro" id="IPR006091">
    <property type="entry name" value="Acyl-CoA_Oxase/DH_mid-dom"/>
</dbReference>
<dbReference type="InterPro" id="IPR013786">
    <property type="entry name" value="AcylCoA_DH/ox_N"/>
</dbReference>
<protein>
    <submittedName>
        <fullName evidence="6">Acyl-CoA dehydrogenase family protein</fullName>
    </submittedName>
</protein>
<organism evidence="6 7">
    <name type="scientific">Sphingomicrobium clamense</name>
    <dbReference type="NCBI Taxonomy" id="2851013"/>
    <lineage>
        <taxon>Bacteria</taxon>
        <taxon>Pseudomonadati</taxon>
        <taxon>Pseudomonadota</taxon>
        <taxon>Alphaproteobacteria</taxon>
        <taxon>Sphingomonadales</taxon>
        <taxon>Sphingomonadaceae</taxon>
        <taxon>Sphingomicrobium</taxon>
    </lineage>
</organism>
<dbReference type="Pfam" id="PF00441">
    <property type="entry name" value="Acyl-CoA_dh_1"/>
    <property type="match status" value="1"/>
</dbReference>
<dbReference type="Pfam" id="PF02771">
    <property type="entry name" value="Acyl-CoA_dh_N"/>
    <property type="match status" value="1"/>
</dbReference>
<evidence type="ECO:0000313" key="7">
    <source>
        <dbReference type="Proteomes" id="UP000698028"/>
    </source>
</evidence>
<evidence type="ECO:0000259" key="3">
    <source>
        <dbReference type="Pfam" id="PF00441"/>
    </source>
</evidence>
<dbReference type="InterPro" id="IPR052161">
    <property type="entry name" value="Mycobact_Acyl-CoA_DH"/>
</dbReference>
<dbReference type="InterPro" id="IPR009075">
    <property type="entry name" value="AcylCo_DH/oxidase_C"/>
</dbReference>
<evidence type="ECO:0000313" key="6">
    <source>
        <dbReference type="EMBL" id="MBW0144514.1"/>
    </source>
</evidence>
<sequence length="436" mass="47966">MLIDEITHPVAEKCLPFRKVKVHEPFSRVAIGSVAFQNGATHPPPKGQGPVTDLEQFRAETRAWLEANCPAEMRTPMNSEKDICWGGRHFEFQSEAQKQWMEVMGERGWTVPDWPSEYGGGGLSAEETKILKQEMKSLGCRSPLTSFGISMLGPALLQFGTEEQKKRYLPQIARGEIRWCQGYSEPGAGSDLAGLSTKAEDKGDHYLVNGQKVWTSYADEADWIFCLVRTSTESKHGGISFLLFDMESEGVSTKPIKLISGYSPFCETFFDDVKVPKDQLVHEENKGWTVAKYLLGHEREMISGMGLGGGAGSSLLSEALGDIDDPILAADVARFDVDALAYQSMMEAFIDQLKAGEAHPAQPSMMKYAGTELNKKRHELLMALGGSNALEWESERSNGGAKARDWLRTKANSIEGGTSEIQLGIVAKHILQMPGA</sequence>
<dbReference type="EMBL" id="JAHVAH010000001">
    <property type="protein sequence ID" value="MBW0144514.1"/>
    <property type="molecule type" value="Genomic_DNA"/>
</dbReference>
<feature type="domain" description="Acyl-CoA dehydrogenase/oxidase C-terminal" evidence="3">
    <location>
        <begin position="285"/>
        <end position="431"/>
    </location>
</feature>
<gene>
    <name evidence="6" type="ORF">KTQ36_04290</name>
</gene>
<evidence type="ECO:0000256" key="2">
    <source>
        <dbReference type="ARBA" id="ARBA00023002"/>
    </source>
</evidence>
<keyword evidence="7" id="KW-1185">Reference proteome</keyword>